<proteinExistence type="inferred from homology"/>
<dbReference type="GO" id="GO:0000428">
    <property type="term" value="C:DNA-directed RNA polymerase complex"/>
    <property type="evidence" value="ECO:0007669"/>
    <property type="project" value="UniProtKB-KW"/>
</dbReference>
<keyword evidence="4 10" id="KW-0240">DNA-directed RNA polymerase</keyword>
<evidence type="ECO:0000256" key="10">
    <source>
        <dbReference type="HAMAP-Rule" id="MF_00366"/>
    </source>
</evidence>
<evidence type="ECO:0000256" key="2">
    <source>
        <dbReference type="ARBA" id="ARBA00012418"/>
    </source>
</evidence>
<dbReference type="InterPro" id="IPR003716">
    <property type="entry name" value="DNA-dir_RNA_pol_omega"/>
</dbReference>
<dbReference type="Pfam" id="PF01192">
    <property type="entry name" value="RNA_pol_Rpb6"/>
    <property type="match status" value="1"/>
</dbReference>
<comment type="caution">
    <text evidence="11">The sequence shown here is derived from an EMBL/GenBank/DDBJ whole genome shotgun (WGS) entry which is preliminary data.</text>
</comment>
<evidence type="ECO:0000313" key="12">
    <source>
        <dbReference type="Proteomes" id="UP000767291"/>
    </source>
</evidence>
<dbReference type="EC" id="2.7.7.6" evidence="2 10"/>
<keyword evidence="7 10" id="KW-0804">Transcription</keyword>
<comment type="catalytic activity">
    <reaction evidence="9 10">
        <text>RNA(n) + a ribonucleoside 5'-triphosphate = RNA(n+1) + diphosphate</text>
        <dbReference type="Rhea" id="RHEA:21248"/>
        <dbReference type="Rhea" id="RHEA-COMP:14527"/>
        <dbReference type="Rhea" id="RHEA-COMP:17342"/>
        <dbReference type="ChEBI" id="CHEBI:33019"/>
        <dbReference type="ChEBI" id="CHEBI:61557"/>
        <dbReference type="ChEBI" id="CHEBI:140395"/>
        <dbReference type="EC" id="2.7.7.6"/>
    </reaction>
</comment>
<dbReference type="GO" id="GO:0003899">
    <property type="term" value="F:DNA-directed RNA polymerase activity"/>
    <property type="evidence" value="ECO:0007669"/>
    <property type="project" value="UniProtKB-EC"/>
</dbReference>
<dbReference type="PANTHER" id="PTHR34476">
    <property type="entry name" value="DNA-DIRECTED RNA POLYMERASE SUBUNIT OMEGA"/>
    <property type="match status" value="1"/>
</dbReference>
<dbReference type="SUPFAM" id="SSF63562">
    <property type="entry name" value="RPB6/omega subunit-like"/>
    <property type="match status" value="1"/>
</dbReference>
<dbReference type="RefSeq" id="WP_027701534.1">
    <property type="nucleotide sequence ID" value="NZ_BAAACS010000013.1"/>
</dbReference>
<name>A0ABS4E9X2_9FIRM</name>
<keyword evidence="6 10" id="KW-0548">Nucleotidyltransferase</keyword>
<protein>
    <recommendedName>
        <fullName evidence="3 10">DNA-directed RNA polymerase subunit omega</fullName>
        <shortName evidence="10">RNAP omega subunit</shortName>
        <ecNumber evidence="2 10">2.7.7.6</ecNumber>
    </recommendedName>
    <alternativeName>
        <fullName evidence="10">RNA polymerase omega subunit</fullName>
    </alternativeName>
    <alternativeName>
        <fullName evidence="8 10">Transcriptase subunit omega</fullName>
    </alternativeName>
</protein>
<comment type="function">
    <text evidence="10">Promotes RNA polymerase assembly. Latches the N- and C-terminal regions of the beta' subunit thereby facilitating its interaction with the beta and alpha subunits.</text>
</comment>
<dbReference type="InterPro" id="IPR006110">
    <property type="entry name" value="Pol_omega/Rpo6/RPB6"/>
</dbReference>
<dbReference type="EMBL" id="JAGGJX010000001">
    <property type="protein sequence ID" value="MBP1854740.1"/>
    <property type="molecule type" value="Genomic_DNA"/>
</dbReference>
<evidence type="ECO:0000313" key="11">
    <source>
        <dbReference type="EMBL" id="MBP1854740.1"/>
    </source>
</evidence>
<dbReference type="PANTHER" id="PTHR34476:SF1">
    <property type="entry name" value="DNA-DIRECTED RNA POLYMERASE SUBUNIT OMEGA"/>
    <property type="match status" value="1"/>
</dbReference>
<evidence type="ECO:0000256" key="7">
    <source>
        <dbReference type="ARBA" id="ARBA00023163"/>
    </source>
</evidence>
<gene>
    <name evidence="10" type="primary">rpoZ</name>
    <name evidence="11" type="ORF">J2Z43_001130</name>
</gene>
<comment type="similarity">
    <text evidence="1 10">Belongs to the RNA polymerase subunit omega family.</text>
</comment>
<evidence type="ECO:0000256" key="1">
    <source>
        <dbReference type="ARBA" id="ARBA00006711"/>
    </source>
</evidence>
<evidence type="ECO:0000256" key="4">
    <source>
        <dbReference type="ARBA" id="ARBA00022478"/>
    </source>
</evidence>
<organism evidence="11 12">
    <name type="scientific">Metaclostridioides mangenotii</name>
    <dbReference type="NCBI Taxonomy" id="1540"/>
    <lineage>
        <taxon>Bacteria</taxon>
        <taxon>Bacillati</taxon>
        <taxon>Bacillota</taxon>
        <taxon>Clostridia</taxon>
        <taxon>Peptostreptococcales</taxon>
        <taxon>Peptostreptococcaceae</taxon>
        <taxon>Metaclostridioides</taxon>
    </lineage>
</organism>
<dbReference type="Proteomes" id="UP000767291">
    <property type="component" value="Unassembled WGS sequence"/>
</dbReference>
<evidence type="ECO:0000256" key="9">
    <source>
        <dbReference type="ARBA" id="ARBA00048552"/>
    </source>
</evidence>
<keyword evidence="12" id="KW-1185">Reference proteome</keyword>
<dbReference type="SMART" id="SM01409">
    <property type="entry name" value="RNA_pol_Rpb6"/>
    <property type="match status" value="1"/>
</dbReference>
<keyword evidence="5 10" id="KW-0808">Transferase</keyword>
<comment type="subunit">
    <text evidence="10">The RNAP catalytic core consists of 2 alpha, 1 beta, 1 beta' and 1 omega subunit. When a sigma factor is associated with the core the holoenzyme is formed, which can initiate transcription.</text>
</comment>
<dbReference type="NCBIfam" id="TIGR00690">
    <property type="entry name" value="rpoZ"/>
    <property type="match status" value="1"/>
</dbReference>
<sequence length="88" mass="10314">MLKPSINEVLERIDNRYFLVGTVAKRSRNLIDGAEPLVPTKDREKPVSIATREVADGLLTYRLLTEEEIEIEEARHYEEQHQHLREED</sequence>
<evidence type="ECO:0000256" key="8">
    <source>
        <dbReference type="ARBA" id="ARBA00029924"/>
    </source>
</evidence>
<accession>A0ABS4E9X2</accession>
<dbReference type="HAMAP" id="MF_00366">
    <property type="entry name" value="RNApol_bact_RpoZ"/>
    <property type="match status" value="1"/>
</dbReference>
<evidence type="ECO:0000256" key="3">
    <source>
        <dbReference type="ARBA" id="ARBA00013725"/>
    </source>
</evidence>
<evidence type="ECO:0000256" key="6">
    <source>
        <dbReference type="ARBA" id="ARBA00022695"/>
    </source>
</evidence>
<dbReference type="Gene3D" id="3.90.940.10">
    <property type="match status" value="1"/>
</dbReference>
<reference evidence="11 12" key="1">
    <citation type="submission" date="2021-03" db="EMBL/GenBank/DDBJ databases">
        <title>Genomic Encyclopedia of Type Strains, Phase IV (KMG-IV): sequencing the most valuable type-strain genomes for metagenomic binning, comparative biology and taxonomic classification.</title>
        <authorList>
            <person name="Goeker M."/>
        </authorList>
    </citation>
    <scope>NUCLEOTIDE SEQUENCE [LARGE SCALE GENOMIC DNA]</scope>
    <source>
        <strain evidence="11 12">DSM 1289</strain>
    </source>
</reference>
<evidence type="ECO:0000256" key="5">
    <source>
        <dbReference type="ARBA" id="ARBA00022679"/>
    </source>
</evidence>
<dbReference type="InterPro" id="IPR036161">
    <property type="entry name" value="RPB6/omega-like_sf"/>
</dbReference>